<comment type="caution">
    <text evidence="2">The sequence shown here is derived from an EMBL/GenBank/DDBJ whole genome shotgun (WGS) entry which is preliminary data.</text>
</comment>
<dbReference type="EMBL" id="JALHAT010000003">
    <property type="protein sequence ID" value="MCJ1959647.1"/>
    <property type="molecule type" value="Genomic_DNA"/>
</dbReference>
<keyword evidence="3" id="KW-1185">Reference proteome</keyword>
<sequence length="164" mass="17496">MSRPWLVAAACGAGVALYAWHEHSRAEQWQARAGLEAASHRQTKENYRAAQDEAARLEAARLAQVKAHQEEVTDAVAKDYAARLADLRARYQRLRDQTGSAAGGAADRVAVPAVPDASRRTDEAADLRLAGAAGACLTPDERLIAAELALQLGGLIDWVEGQGS</sequence>
<evidence type="ECO:0000313" key="3">
    <source>
        <dbReference type="Proteomes" id="UP001162802"/>
    </source>
</evidence>
<name>A0ABT0A8Z0_9SPHN</name>
<evidence type="ECO:0000313" key="2">
    <source>
        <dbReference type="EMBL" id="MCJ1959647.1"/>
    </source>
</evidence>
<feature type="coiled-coil region" evidence="1">
    <location>
        <begin position="40"/>
        <end position="97"/>
    </location>
</feature>
<keyword evidence="1" id="KW-0175">Coiled coil</keyword>
<gene>
    <name evidence="2" type="ORF">MTR65_02990</name>
</gene>
<proteinExistence type="predicted"/>
<reference evidence="2" key="1">
    <citation type="submission" date="2022-03" db="EMBL/GenBank/DDBJ databases">
        <title>Identification of a novel bacterium isolated from mangrove sediments.</title>
        <authorList>
            <person name="Pan X."/>
        </authorList>
    </citation>
    <scope>NUCLEOTIDE SEQUENCE</scope>
    <source>
        <strain evidence="2">B2637</strain>
    </source>
</reference>
<accession>A0ABT0A8Z0</accession>
<evidence type="ECO:0000256" key="1">
    <source>
        <dbReference type="SAM" id="Coils"/>
    </source>
</evidence>
<evidence type="ECO:0008006" key="4">
    <source>
        <dbReference type="Google" id="ProtNLM"/>
    </source>
</evidence>
<dbReference type="Proteomes" id="UP001162802">
    <property type="component" value="Unassembled WGS sequence"/>
</dbReference>
<protein>
    <recommendedName>
        <fullName evidence="4">Lysozyme</fullName>
    </recommendedName>
</protein>
<dbReference type="RefSeq" id="WP_243796890.1">
    <property type="nucleotide sequence ID" value="NZ_JALHAT010000003.1"/>
</dbReference>
<organism evidence="2 3">
    <name type="scientific">Novosphingobium mangrovi</name>
    <name type="common">ex Hu et al. 2023</name>
    <dbReference type="NCBI Taxonomy" id="2930094"/>
    <lineage>
        <taxon>Bacteria</taxon>
        <taxon>Pseudomonadati</taxon>
        <taxon>Pseudomonadota</taxon>
        <taxon>Alphaproteobacteria</taxon>
        <taxon>Sphingomonadales</taxon>
        <taxon>Sphingomonadaceae</taxon>
        <taxon>Novosphingobium</taxon>
    </lineage>
</organism>